<dbReference type="Proteomes" id="UP000616885">
    <property type="component" value="Unassembled WGS sequence"/>
</dbReference>
<keyword evidence="1" id="KW-0732">Signal</keyword>
<evidence type="ECO:0000313" key="3">
    <source>
        <dbReference type="Proteomes" id="UP000616885"/>
    </source>
</evidence>
<sequence>MGNGHMDWGALDIFLCPLFLGLQAFEILASSDPKAFAAVTLGEELFIEGPTSPRCTCPLVLGLCG</sequence>
<organism evidence="2 3">
    <name type="scientific">Bionectria ochroleuca</name>
    <name type="common">Gliocladium roseum</name>
    <dbReference type="NCBI Taxonomy" id="29856"/>
    <lineage>
        <taxon>Eukaryota</taxon>
        <taxon>Fungi</taxon>
        <taxon>Dikarya</taxon>
        <taxon>Ascomycota</taxon>
        <taxon>Pezizomycotina</taxon>
        <taxon>Sordariomycetes</taxon>
        <taxon>Hypocreomycetidae</taxon>
        <taxon>Hypocreales</taxon>
        <taxon>Bionectriaceae</taxon>
        <taxon>Clonostachys</taxon>
    </lineage>
</organism>
<reference evidence="2" key="1">
    <citation type="submission" date="2020-10" db="EMBL/GenBank/DDBJ databases">
        <title>High-Quality Genome Resource of Clonostachys rosea strain S41 by Oxford Nanopore Long-Read Sequencing.</title>
        <authorList>
            <person name="Wang H."/>
        </authorList>
    </citation>
    <scope>NUCLEOTIDE SEQUENCE</scope>
    <source>
        <strain evidence="2">S41</strain>
    </source>
</reference>
<feature type="signal peptide" evidence="1">
    <location>
        <begin position="1"/>
        <end position="24"/>
    </location>
</feature>
<feature type="chain" id="PRO_5034278215" evidence="1">
    <location>
        <begin position="25"/>
        <end position="65"/>
    </location>
</feature>
<dbReference type="AlphaFoldDB" id="A0A8H7K8U2"/>
<proteinExistence type="predicted"/>
<gene>
    <name evidence="2" type="ORF">IM811_005793</name>
</gene>
<comment type="caution">
    <text evidence="2">The sequence shown here is derived from an EMBL/GenBank/DDBJ whole genome shotgun (WGS) entry which is preliminary data.</text>
</comment>
<name>A0A8H7K8U2_BIOOC</name>
<evidence type="ECO:0000256" key="1">
    <source>
        <dbReference type="SAM" id="SignalP"/>
    </source>
</evidence>
<protein>
    <submittedName>
        <fullName evidence="2">Uncharacterized protein</fullName>
    </submittedName>
</protein>
<evidence type="ECO:0000313" key="2">
    <source>
        <dbReference type="EMBL" id="KAF9744213.1"/>
    </source>
</evidence>
<dbReference type="EMBL" id="JADCTT010000015">
    <property type="protein sequence ID" value="KAF9744213.1"/>
    <property type="molecule type" value="Genomic_DNA"/>
</dbReference>
<accession>A0A8H7K8U2</accession>